<evidence type="ECO:0000259" key="6">
    <source>
        <dbReference type="PROSITE" id="PS50111"/>
    </source>
</evidence>
<organism evidence="9">
    <name type="scientific">Wolinella succinogenes (strain ATCC 29543 / DSM 1740 / CCUG 13145 / JCM 31913 / LMG 7466 / NCTC 11488 / FDC 602W)</name>
    <name type="common">Vibrio succinogenes</name>
    <dbReference type="NCBI Taxonomy" id="273121"/>
    <lineage>
        <taxon>Bacteria</taxon>
        <taxon>Pseudomonadati</taxon>
        <taxon>Campylobacterota</taxon>
        <taxon>Epsilonproteobacteria</taxon>
        <taxon>Campylobacterales</taxon>
        <taxon>Helicobacteraceae</taxon>
        <taxon>Wolinella</taxon>
    </lineage>
</organism>
<dbReference type="PRINTS" id="PR00260">
    <property type="entry name" value="CHEMTRNSDUCR"/>
</dbReference>
<keyword evidence="1 3" id="KW-0807">Transducer</keyword>
<evidence type="ECO:0000256" key="1">
    <source>
        <dbReference type="ARBA" id="ARBA00023224"/>
    </source>
</evidence>
<keyword evidence="5" id="KW-0812">Transmembrane</keyword>
<feature type="domain" description="Methyl-accepting transducer" evidence="6">
    <location>
        <begin position="264"/>
        <end position="521"/>
    </location>
</feature>
<dbReference type="Gene3D" id="1.10.287.950">
    <property type="entry name" value="Methyl-accepting chemotaxis protein"/>
    <property type="match status" value="1"/>
</dbReference>
<evidence type="ECO:0000313" key="8">
    <source>
        <dbReference type="EMBL" id="CAE10932.1"/>
    </source>
</evidence>
<comment type="similarity">
    <text evidence="2">Belongs to the methyl-accepting chemotaxis (MCP) protein family.</text>
</comment>
<dbReference type="Pfam" id="PF00015">
    <property type="entry name" value="MCPsignal"/>
    <property type="match status" value="1"/>
</dbReference>
<keyword evidence="5" id="KW-0472">Membrane</keyword>
<dbReference type="PANTHER" id="PTHR32089">
    <property type="entry name" value="METHYL-ACCEPTING CHEMOTAXIS PROTEIN MCPB"/>
    <property type="match status" value="1"/>
</dbReference>
<dbReference type="eggNOG" id="COG0840">
    <property type="taxonomic scope" value="Bacteria"/>
</dbReference>
<dbReference type="STRING" id="273121.WS1923"/>
<keyword evidence="9" id="KW-1185">Reference proteome</keyword>
<dbReference type="InterPro" id="IPR003660">
    <property type="entry name" value="HAMP_dom"/>
</dbReference>
<accession>Q7M824</accession>
<feature type="transmembrane region" description="Helical" evidence="5">
    <location>
        <begin position="182"/>
        <end position="204"/>
    </location>
</feature>
<evidence type="ECO:0000256" key="4">
    <source>
        <dbReference type="SAM" id="Coils"/>
    </source>
</evidence>
<keyword evidence="4" id="KW-0175">Coiled coil</keyword>
<feature type="domain" description="HAMP" evidence="7">
    <location>
        <begin position="206"/>
        <end position="259"/>
    </location>
</feature>
<feature type="coiled-coil region" evidence="4">
    <location>
        <begin position="314"/>
        <end position="362"/>
    </location>
</feature>
<dbReference type="PROSITE" id="PS50111">
    <property type="entry name" value="CHEMOTAXIS_TRANSDUC_2"/>
    <property type="match status" value="1"/>
</dbReference>
<evidence type="ECO:0000313" key="9">
    <source>
        <dbReference type="Proteomes" id="UP000000422"/>
    </source>
</evidence>
<evidence type="ECO:0000256" key="2">
    <source>
        <dbReference type="ARBA" id="ARBA00029447"/>
    </source>
</evidence>
<evidence type="ECO:0000259" key="7">
    <source>
        <dbReference type="PROSITE" id="PS50885"/>
    </source>
</evidence>
<gene>
    <name evidence="8" type="ordered locus">WS1923</name>
</gene>
<dbReference type="PANTHER" id="PTHR32089:SF112">
    <property type="entry name" value="LYSOZYME-LIKE PROTEIN-RELATED"/>
    <property type="match status" value="1"/>
</dbReference>
<dbReference type="HOGENOM" id="CLU_000445_107_27_7"/>
<dbReference type="InterPro" id="IPR004090">
    <property type="entry name" value="Chemotax_Me-accpt_rcpt"/>
</dbReference>
<dbReference type="AlphaFoldDB" id="Q7M824"/>
<dbReference type="KEGG" id="wsu:WS1923"/>
<protein>
    <submittedName>
        <fullName evidence="8">PUTATIVE METHYL-ACCEPTING CHEMOTAXIS PROTEIN</fullName>
    </submittedName>
</protein>
<dbReference type="GO" id="GO:0004888">
    <property type="term" value="F:transmembrane signaling receptor activity"/>
    <property type="evidence" value="ECO:0007669"/>
    <property type="project" value="InterPro"/>
</dbReference>
<dbReference type="GO" id="GO:0007165">
    <property type="term" value="P:signal transduction"/>
    <property type="evidence" value="ECO:0007669"/>
    <property type="project" value="UniProtKB-KW"/>
</dbReference>
<dbReference type="SMART" id="SM00283">
    <property type="entry name" value="MA"/>
    <property type="match status" value="1"/>
</dbReference>
<dbReference type="InterPro" id="IPR024478">
    <property type="entry name" value="HlyB_4HB_MCP"/>
</dbReference>
<dbReference type="Pfam" id="PF12729">
    <property type="entry name" value="4HB_MCP_1"/>
    <property type="match status" value="1"/>
</dbReference>
<dbReference type="EMBL" id="BX571662">
    <property type="protein sequence ID" value="CAE10932.1"/>
    <property type="molecule type" value="Genomic_DNA"/>
</dbReference>
<sequence>MSISKQLLVLLISAILGSSIVFGIGLAKINQTYSIMSESQNKSLPSILLLDDMQRGFYRIRLLLWEHLFFDEQGEMQKLNKKYRDYREEFEENLKNYASLVFLEEESQIYEKEKALYAVYIAMADEVLRLSWEGKKLEGKEYMLTNRLMSRRLTDAIDEHITYNENLAEKNAILAANLKKEAILQMSLVILIISSSMLILSLLIRNSIMQGVHTLRENISKFVAHKELNLRIVYSKNNEIKEIVESFNELISTLEHTIADAKNSSHENAAVSNELSATSVQMRHNAEQSLTIVRNSLAEITQIKNFIDETLTFSDRAKDELSSAGKRLEGAQKDMIMLRDDIAQASQAESALAKELEQMSRNADQIKQVLNVIADVADQTNLLALNAAIEAARAGEHGRGFAVVADEVRKLAERSQNSLTEINSTINIIIESILNASTQMNRNAKNIQKLSDVSSETERVITETTQTMSTSIDLVSTNATKSQKISHDAHKIFEMGENINNLVSQNTQSIQEIVIAADHLAKLSEHLSQKLNQFH</sequence>
<dbReference type="PROSITE" id="PS50885">
    <property type="entry name" value="HAMP"/>
    <property type="match status" value="1"/>
</dbReference>
<dbReference type="GO" id="GO:0006935">
    <property type="term" value="P:chemotaxis"/>
    <property type="evidence" value="ECO:0007669"/>
    <property type="project" value="InterPro"/>
</dbReference>
<proteinExistence type="inferred from homology"/>
<dbReference type="InterPro" id="IPR004089">
    <property type="entry name" value="MCPsignal_dom"/>
</dbReference>
<evidence type="ECO:0000256" key="3">
    <source>
        <dbReference type="PROSITE-ProRule" id="PRU00284"/>
    </source>
</evidence>
<keyword evidence="5" id="KW-1133">Transmembrane helix</keyword>
<dbReference type="RefSeq" id="WP_011139715.1">
    <property type="nucleotide sequence ID" value="NC_005090.1"/>
</dbReference>
<name>Q7M824_WOLSU</name>
<dbReference type="GO" id="GO:0016020">
    <property type="term" value="C:membrane"/>
    <property type="evidence" value="ECO:0007669"/>
    <property type="project" value="InterPro"/>
</dbReference>
<evidence type="ECO:0000256" key="5">
    <source>
        <dbReference type="SAM" id="Phobius"/>
    </source>
</evidence>
<dbReference type="Proteomes" id="UP000000422">
    <property type="component" value="Chromosome"/>
</dbReference>
<feature type="coiled-coil region" evidence="4">
    <location>
        <begin position="69"/>
        <end position="96"/>
    </location>
</feature>
<reference evidence="8 9" key="1">
    <citation type="journal article" date="2003" name="Proc. Natl. Acad. Sci. U.S.A.">
        <title>Complete genome sequence and analysis of Wolinella succinogenes.</title>
        <authorList>
            <person name="Baar C."/>
            <person name="Eppinger M."/>
            <person name="Raddatz G."/>
            <person name="Simon JM."/>
            <person name="Lanz C."/>
            <person name="Klimmek O."/>
            <person name="Nandakumar R."/>
            <person name="Gross R."/>
            <person name="Rosinus A."/>
            <person name="Keller H."/>
            <person name="Jagtap P."/>
            <person name="Linke B."/>
            <person name="Meyer F."/>
            <person name="Lederer H."/>
            <person name="Schuster S.C."/>
        </authorList>
    </citation>
    <scope>NUCLEOTIDE SEQUENCE [LARGE SCALE GENOMIC DNA]</scope>
    <source>
        <strain evidence="9">ATCC 29543 / DSM 1740 / CCUG 13145 / JCM 31913 / LMG 7466 / NCTC 11488 / FDC 602W</strain>
    </source>
</reference>
<dbReference type="SUPFAM" id="SSF58104">
    <property type="entry name" value="Methyl-accepting chemotaxis protein (MCP) signaling domain"/>
    <property type="match status" value="1"/>
</dbReference>